<dbReference type="InterPro" id="IPR011011">
    <property type="entry name" value="Znf_FYVE_PHD"/>
</dbReference>
<dbReference type="Pfam" id="PF00628">
    <property type="entry name" value="PHD"/>
    <property type="match status" value="1"/>
</dbReference>
<evidence type="ECO:0000256" key="4">
    <source>
        <dbReference type="ARBA" id="ARBA00022833"/>
    </source>
</evidence>
<reference evidence="10" key="1">
    <citation type="submission" date="2020-08" db="EMBL/GenBank/DDBJ databases">
        <title>Plant Genome Project.</title>
        <authorList>
            <person name="Zhang R.-G."/>
        </authorList>
    </citation>
    <scope>NUCLEOTIDE SEQUENCE</scope>
    <source>
        <strain evidence="10">WSP0</strain>
        <tissue evidence="10">Leaf</tissue>
    </source>
</reference>
<evidence type="ECO:0000259" key="8">
    <source>
        <dbReference type="PROSITE" id="PS50016"/>
    </source>
</evidence>
<dbReference type="PROSITE" id="PS51186">
    <property type="entry name" value="GNAT"/>
    <property type="match status" value="1"/>
</dbReference>
<dbReference type="CDD" id="cd15532">
    <property type="entry name" value="PHD2_CHD_II"/>
    <property type="match status" value="1"/>
</dbReference>
<feature type="region of interest" description="Disordered" evidence="7">
    <location>
        <begin position="710"/>
        <end position="735"/>
    </location>
</feature>
<gene>
    <name evidence="10" type="ORF">RHGRI_009662</name>
</gene>
<comment type="caution">
    <text evidence="10">The sequence shown here is derived from an EMBL/GenBank/DDBJ whole genome shotgun (WGS) entry which is preliminary data.</text>
</comment>
<dbReference type="Proteomes" id="UP000823749">
    <property type="component" value="Chromosome 4"/>
</dbReference>
<proteinExistence type="predicted"/>
<keyword evidence="5" id="KW-0539">Nucleus</keyword>
<keyword evidence="4" id="KW-0862">Zinc</keyword>
<name>A0AAV6KG96_9ERIC</name>
<keyword evidence="11" id="KW-1185">Reference proteome</keyword>
<dbReference type="InterPro" id="IPR019786">
    <property type="entry name" value="Zinc_finger_PHD-type_CS"/>
</dbReference>
<dbReference type="InterPro" id="IPR019787">
    <property type="entry name" value="Znf_PHD-finger"/>
</dbReference>
<evidence type="ECO:0000313" key="10">
    <source>
        <dbReference type="EMBL" id="KAG5551324.1"/>
    </source>
</evidence>
<dbReference type="GO" id="GO:0005634">
    <property type="term" value="C:nucleus"/>
    <property type="evidence" value="ECO:0007669"/>
    <property type="project" value="UniProtKB-SubCell"/>
</dbReference>
<keyword evidence="3 6" id="KW-0863">Zinc-finger</keyword>
<dbReference type="PANTHER" id="PTHR46508:SF2">
    <property type="entry name" value="INCREASED DNA METHYLATION 1"/>
    <property type="match status" value="1"/>
</dbReference>
<evidence type="ECO:0000256" key="2">
    <source>
        <dbReference type="ARBA" id="ARBA00022723"/>
    </source>
</evidence>
<dbReference type="GO" id="GO:0016747">
    <property type="term" value="F:acyltransferase activity, transferring groups other than amino-acyl groups"/>
    <property type="evidence" value="ECO:0007669"/>
    <property type="project" value="InterPro"/>
</dbReference>
<comment type="subcellular location">
    <subcellularLocation>
        <location evidence="1">Nucleus</location>
    </subcellularLocation>
</comment>
<organism evidence="10 11">
    <name type="scientific">Rhododendron griersonianum</name>
    <dbReference type="NCBI Taxonomy" id="479676"/>
    <lineage>
        <taxon>Eukaryota</taxon>
        <taxon>Viridiplantae</taxon>
        <taxon>Streptophyta</taxon>
        <taxon>Embryophyta</taxon>
        <taxon>Tracheophyta</taxon>
        <taxon>Spermatophyta</taxon>
        <taxon>Magnoliopsida</taxon>
        <taxon>eudicotyledons</taxon>
        <taxon>Gunneridae</taxon>
        <taxon>Pentapetalae</taxon>
        <taxon>asterids</taxon>
        <taxon>Ericales</taxon>
        <taxon>Ericaceae</taxon>
        <taxon>Ericoideae</taxon>
        <taxon>Rhodoreae</taxon>
        <taxon>Rhododendron</taxon>
    </lineage>
</organism>
<dbReference type="SUPFAM" id="SSF55729">
    <property type="entry name" value="Acyl-CoA N-acyltransferases (Nat)"/>
    <property type="match status" value="1"/>
</dbReference>
<dbReference type="InterPro" id="IPR032308">
    <property type="entry name" value="TDBD"/>
</dbReference>
<dbReference type="Pfam" id="PF16135">
    <property type="entry name" value="TDBD"/>
    <property type="match status" value="1"/>
</dbReference>
<dbReference type="GO" id="GO:0008270">
    <property type="term" value="F:zinc ion binding"/>
    <property type="evidence" value="ECO:0007669"/>
    <property type="project" value="UniProtKB-KW"/>
</dbReference>
<evidence type="ECO:0000256" key="6">
    <source>
        <dbReference type="PROSITE-ProRule" id="PRU00146"/>
    </source>
</evidence>
<dbReference type="InterPro" id="IPR001965">
    <property type="entry name" value="Znf_PHD"/>
</dbReference>
<dbReference type="EMBL" id="JACTNZ010000004">
    <property type="protein sequence ID" value="KAG5551324.1"/>
    <property type="molecule type" value="Genomic_DNA"/>
</dbReference>
<dbReference type="Pfam" id="PF23209">
    <property type="entry name" value="IDM1_C"/>
    <property type="match status" value="1"/>
</dbReference>
<dbReference type="PROSITE" id="PS50016">
    <property type="entry name" value="ZF_PHD_2"/>
    <property type="match status" value="1"/>
</dbReference>
<evidence type="ECO:0000313" key="11">
    <source>
        <dbReference type="Proteomes" id="UP000823749"/>
    </source>
</evidence>
<keyword evidence="2" id="KW-0479">Metal-binding</keyword>
<sequence>MLFGEAIESLHDDGFEGSMNESRTFKEVFFRNDSDTSSKRCIVTGAIKFDRSNCMDRSLWSNSENSSITSLLDSGNVTEDSRDNFAERCFSNGKRMKFSVDELSYSRPYSRGVLNSSAPSKKLVSGRSQSAYQAASPSVCHTVTCRLVESSSQVVTSSSYLLNRHAVTNSSGETGYMDVSRLRSLDGSDEKEVNLCRAIALHVPQESSETQLLVTSPSVTVANKSLSRRCAQEKRRKKSNFDELVLVKTSLDRDSMKDPRPLLRPHIQNLLRAAGWEIGRRNRTDNIRGEYLYFPPRGRPIREFRRVWKLCGQSLFPDRNIIVQEDGNQWTDATHFWGDLSSTLAKIEEELDKTETSSILAHLWYLLDPFAIMVFIDKKLGTLRAGKAVKTKRSLVVDTYEKCDARERALRSSGSIICVRSKKCGTGSSAYFRKLQRGAVKASKVVSSYVSEDKCTNSTNTVGTRCRSFSGSERARYDLISSQAYGSDATGDLSNSCLFDVPITYGSANIMHGGSDPVSPHYDVNSNSFDSHRAAHSEEMALEVKIDVSMGSFPGNTCSQHFESQNVARVMHPSEHIKSEKCIEGSKYRMNGAMRKKKATNKPKRTSEIKQMTLYPYDRLGPSTSNCTEPFDFNMNNVWLESVGHKEYFIATNGRIDTNCQKSFNCSSQYWNGEKPSQCRKVPGGKRSIRCRLKDDDLLISAVIKNKTFGSSTKQHSQKMKSHKSEALRKRKSQKGSCRLLPRSLGKGAKHIDGKWSLSGVRTVLSWLIDSGVISLNEAIQYRSLRDDSVVKDGLVTRDGIICKCCNQVLSVSEFKIHAGFRLKRPCLNLVMESGKPFTLCQLEAWSAEYKARKSATRTVQVNASDENDDRCGLCGDGGELICCDDCPSTFHQECLYAQELPEGSWYCPYCACRICGNGVKGQQVIAIFSRFTKGTCGELASDPWFCSDSCQEVYLGLHARIGILDVLSDGFSWTLLRCIHGDQRVHSAQRFVALKAECNSKLAVALTIMEECFLSMVDPRTGIDMIPHIVYNWGSQFPRLNYSGFYTVLLEKDDVLMSVASVRIHGVQVAEMPLIATCSKYRRQGMCRRLMNSIEEMLRTFKVEKLVISALPNLVETWTACFGFEPMEDKERNSLSDINLMVFPGTVWLKKAIYRNQETNQQGHASPFAAEEPNGTAVCSEGEPIVESRKQSDGSSPTGIGLSDCINKQVEHEHEGILQKRFLNLSCEEPASTVEGHPLEMGCNIESVVMSDERILSSIGLSEKAHMVSGPTYAHLGLQKEVHEVMRWLMRPQELLARESKLEKGVPSYCVKKQNTNHKKKNVEEMNVLKFGRCAREKQFKAGGGFQWKGSESIQELSNQAM</sequence>
<dbReference type="CDD" id="cd04301">
    <property type="entry name" value="NAT_SF"/>
    <property type="match status" value="1"/>
</dbReference>
<dbReference type="PROSITE" id="PS01359">
    <property type="entry name" value="ZF_PHD_1"/>
    <property type="match status" value="1"/>
</dbReference>
<evidence type="ECO:0000256" key="5">
    <source>
        <dbReference type="ARBA" id="ARBA00023242"/>
    </source>
</evidence>
<accession>A0AAV6KG96</accession>
<protein>
    <submittedName>
        <fullName evidence="10">Uncharacterized protein</fullName>
    </submittedName>
</protein>
<evidence type="ECO:0000256" key="1">
    <source>
        <dbReference type="ARBA" id="ARBA00004123"/>
    </source>
</evidence>
<dbReference type="InterPro" id="IPR056511">
    <property type="entry name" value="IDM1_C"/>
</dbReference>
<dbReference type="InterPro" id="IPR016181">
    <property type="entry name" value="Acyl_CoA_acyltransferase"/>
</dbReference>
<evidence type="ECO:0000256" key="7">
    <source>
        <dbReference type="SAM" id="MobiDB-lite"/>
    </source>
</evidence>
<evidence type="ECO:0000259" key="9">
    <source>
        <dbReference type="PROSITE" id="PS51186"/>
    </source>
</evidence>
<dbReference type="SUPFAM" id="SSF57903">
    <property type="entry name" value="FYVE/PHD zinc finger"/>
    <property type="match status" value="1"/>
</dbReference>
<dbReference type="PANTHER" id="PTHR46508">
    <property type="entry name" value="PHD FINGER FAMILY PROTEIN"/>
    <property type="match status" value="1"/>
</dbReference>
<feature type="domain" description="N-acetyltransferase" evidence="9">
    <location>
        <begin position="990"/>
        <end position="1155"/>
    </location>
</feature>
<dbReference type="InterPro" id="IPR000182">
    <property type="entry name" value="GNAT_dom"/>
</dbReference>
<dbReference type="SMART" id="SM00249">
    <property type="entry name" value="PHD"/>
    <property type="match status" value="1"/>
</dbReference>
<dbReference type="Gene3D" id="3.40.630.30">
    <property type="match status" value="1"/>
</dbReference>
<dbReference type="InterPro" id="IPR013083">
    <property type="entry name" value="Znf_RING/FYVE/PHD"/>
</dbReference>
<evidence type="ECO:0000256" key="3">
    <source>
        <dbReference type="ARBA" id="ARBA00022771"/>
    </source>
</evidence>
<feature type="domain" description="PHD-type" evidence="8">
    <location>
        <begin position="869"/>
        <end position="914"/>
    </location>
</feature>
<dbReference type="Gene3D" id="3.30.40.10">
    <property type="entry name" value="Zinc/RING finger domain, C3HC4 (zinc finger)"/>
    <property type="match status" value="1"/>
</dbReference>